<feature type="transmembrane region" description="Helical" evidence="1">
    <location>
        <begin position="37"/>
        <end position="59"/>
    </location>
</feature>
<sequence length="296" mass="33954">MNFKKKRSETMKTDAFPLNYFKSIWSPRKVFKNRHQLNWFQIFVVLLFVNSLLMIPVSLNYMKMDTFPVEGTLPGSFGLIDEAVVLKLQEGQYKNGTLTLPESFMLSSENGTVSGLLTEDEMTEVLKSENALIFQKNEFLIKEGNQDVSTIPYTKDFDLTKVTNGNELKDALSRQWFIKNKGYTIATLMFLVFTITLISTFFLTFGSAIFLYLTRKSQFSSINTYKESVNLLINCIGLPSFIGLLIGLIQFDIIILLMIQSVGLVIMLLFVFYQTKFNDATNEKNLKKHLEVKVHD</sequence>
<feature type="transmembrane region" description="Helical" evidence="1">
    <location>
        <begin position="183"/>
        <end position="211"/>
    </location>
</feature>
<protein>
    <submittedName>
        <fullName evidence="2">Maltodextrin utilization protein YvdJ</fullName>
    </submittedName>
</protein>
<dbReference type="EMBL" id="FNJW01000008">
    <property type="protein sequence ID" value="SDQ12164.1"/>
    <property type="molecule type" value="Genomic_DNA"/>
</dbReference>
<keyword evidence="1" id="KW-0472">Membrane</keyword>
<accession>A0A1H0YAF8</accession>
<evidence type="ECO:0000256" key="1">
    <source>
        <dbReference type="SAM" id="Phobius"/>
    </source>
</evidence>
<proteinExistence type="predicted"/>
<keyword evidence="1" id="KW-0812">Transmembrane</keyword>
<keyword evidence="3" id="KW-1185">Reference proteome</keyword>
<keyword evidence="1" id="KW-1133">Transmembrane helix</keyword>
<evidence type="ECO:0000313" key="3">
    <source>
        <dbReference type="Proteomes" id="UP000199481"/>
    </source>
</evidence>
<name>A0A1H0YAF8_9LACT</name>
<gene>
    <name evidence="2" type="ORF">SAMN04487752_0827</name>
</gene>
<organism evidence="2 3">
    <name type="scientific">Carnobacterium viridans</name>
    <dbReference type="NCBI Taxonomy" id="174587"/>
    <lineage>
        <taxon>Bacteria</taxon>
        <taxon>Bacillati</taxon>
        <taxon>Bacillota</taxon>
        <taxon>Bacilli</taxon>
        <taxon>Lactobacillales</taxon>
        <taxon>Carnobacteriaceae</taxon>
        <taxon>Carnobacterium</taxon>
    </lineage>
</organism>
<reference evidence="3" key="1">
    <citation type="submission" date="2016-10" db="EMBL/GenBank/DDBJ databases">
        <authorList>
            <person name="Varghese N."/>
            <person name="Submissions S."/>
        </authorList>
    </citation>
    <scope>NUCLEOTIDE SEQUENCE [LARGE SCALE GENOMIC DNA]</scope>
    <source>
        <strain evidence="3">MPL-11</strain>
    </source>
</reference>
<dbReference type="Proteomes" id="UP000199481">
    <property type="component" value="Unassembled WGS sequence"/>
</dbReference>
<feature type="transmembrane region" description="Helical" evidence="1">
    <location>
        <begin position="255"/>
        <end position="273"/>
    </location>
</feature>
<evidence type="ECO:0000313" key="2">
    <source>
        <dbReference type="EMBL" id="SDQ12164.1"/>
    </source>
</evidence>
<feature type="transmembrane region" description="Helical" evidence="1">
    <location>
        <begin position="231"/>
        <end position="249"/>
    </location>
</feature>
<dbReference type="AlphaFoldDB" id="A0A1H0YAF8"/>